<dbReference type="Pfam" id="PF00536">
    <property type="entry name" value="SAM_1"/>
    <property type="match status" value="1"/>
</dbReference>
<keyword evidence="4" id="KW-1185">Reference proteome</keyword>
<feature type="compositionally biased region" description="Basic and acidic residues" evidence="1">
    <location>
        <begin position="180"/>
        <end position="192"/>
    </location>
</feature>
<dbReference type="InterPro" id="IPR013761">
    <property type="entry name" value="SAM/pointed_sf"/>
</dbReference>
<evidence type="ECO:0000313" key="3">
    <source>
        <dbReference type="EMBL" id="ETO27342.1"/>
    </source>
</evidence>
<dbReference type="OrthoDB" id="196165at2759"/>
<reference evidence="3 4" key="1">
    <citation type="journal article" date="2013" name="Curr. Biol.">
        <title>The Genome of the Foraminiferan Reticulomyxa filosa.</title>
        <authorList>
            <person name="Glockner G."/>
            <person name="Hulsmann N."/>
            <person name="Schleicher M."/>
            <person name="Noegel A.A."/>
            <person name="Eichinger L."/>
            <person name="Gallinger C."/>
            <person name="Pawlowski J."/>
            <person name="Sierra R."/>
            <person name="Euteneuer U."/>
            <person name="Pillet L."/>
            <person name="Moustafa A."/>
            <person name="Platzer M."/>
            <person name="Groth M."/>
            <person name="Szafranski K."/>
            <person name="Schliwa M."/>
        </authorList>
    </citation>
    <scope>NUCLEOTIDE SEQUENCE [LARGE SCALE GENOMIC DNA]</scope>
</reference>
<feature type="compositionally biased region" description="Basic residues" evidence="1">
    <location>
        <begin position="36"/>
        <end position="51"/>
    </location>
</feature>
<dbReference type="SUPFAM" id="SSF47769">
    <property type="entry name" value="SAM/Pointed domain"/>
    <property type="match status" value="1"/>
</dbReference>
<dbReference type="EMBL" id="ASPP01007320">
    <property type="protein sequence ID" value="ETO27342.1"/>
    <property type="molecule type" value="Genomic_DNA"/>
</dbReference>
<dbReference type="PANTHER" id="PTHR46829:SF1">
    <property type="entry name" value="STERILE ALPHA MOTIF DOMAIN-CONTAINING PROTEIN 15"/>
    <property type="match status" value="1"/>
</dbReference>
<organism evidence="3 4">
    <name type="scientific">Reticulomyxa filosa</name>
    <dbReference type="NCBI Taxonomy" id="46433"/>
    <lineage>
        <taxon>Eukaryota</taxon>
        <taxon>Sar</taxon>
        <taxon>Rhizaria</taxon>
        <taxon>Retaria</taxon>
        <taxon>Foraminifera</taxon>
        <taxon>Monothalamids</taxon>
        <taxon>Reticulomyxidae</taxon>
        <taxon>Reticulomyxa</taxon>
    </lineage>
</organism>
<feature type="region of interest" description="Disordered" evidence="1">
    <location>
        <begin position="152"/>
        <end position="213"/>
    </location>
</feature>
<dbReference type="PROSITE" id="PS50105">
    <property type="entry name" value="SAM_DOMAIN"/>
    <property type="match status" value="1"/>
</dbReference>
<dbReference type="AlphaFoldDB" id="X6NPN7"/>
<dbReference type="Gene3D" id="1.10.150.50">
    <property type="entry name" value="Transcription Factor, Ets-1"/>
    <property type="match status" value="1"/>
</dbReference>
<protein>
    <recommendedName>
        <fullName evidence="2">SAM domain-containing protein</fullName>
    </recommendedName>
</protein>
<comment type="caution">
    <text evidence="3">The sequence shown here is derived from an EMBL/GenBank/DDBJ whole genome shotgun (WGS) entry which is preliminary data.</text>
</comment>
<gene>
    <name evidence="3" type="ORF">RFI_09791</name>
</gene>
<dbReference type="Proteomes" id="UP000023152">
    <property type="component" value="Unassembled WGS sequence"/>
</dbReference>
<feature type="compositionally biased region" description="Basic and acidic residues" evidence="1">
    <location>
        <begin position="52"/>
        <end position="61"/>
    </location>
</feature>
<feature type="domain" description="SAM" evidence="2">
    <location>
        <begin position="75"/>
        <end position="138"/>
    </location>
</feature>
<dbReference type="SMART" id="SM00454">
    <property type="entry name" value="SAM"/>
    <property type="match status" value="1"/>
</dbReference>
<evidence type="ECO:0000259" key="2">
    <source>
        <dbReference type="PROSITE" id="PS50105"/>
    </source>
</evidence>
<dbReference type="PANTHER" id="PTHR46829">
    <property type="entry name" value="STERILE ALPHA MOTIF DOMAIN-CONTAINING PROTEIN 15"/>
    <property type="match status" value="1"/>
</dbReference>
<sequence>MFGCFGARFEQKRSSKGVSAASVGRKKKVGQTLKRQSVKKRKLSTKKKNSKKDKIEETRVGKGKQELNSKRVLEWSEDQVSEWFAVIGYPNYSATVLENHITGNDLLELNKTDLQDMGITVIGHIKNILRHIRVLQEASHYRPFAATTTATALHSKSNHSQRRLAHSSSTSLNPNGPHVESSHITDRNHDKSPVLISSTTVNHPPMPNLTDANDVDANIDIDMQYTTSGQGQSDKVPNVSNQSHHTVTLHFFFK</sequence>
<evidence type="ECO:0000313" key="4">
    <source>
        <dbReference type="Proteomes" id="UP000023152"/>
    </source>
</evidence>
<accession>X6NPN7</accession>
<feature type="region of interest" description="Disordered" evidence="1">
    <location>
        <begin position="12"/>
        <end position="61"/>
    </location>
</feature>
<dbReference type="InterPro" id="IPR001660">
    <property type="entry name" value="SAM"/>
</dbReference>
<feature type="compositionally biased region" description="Basic residues" evidence="1">
    <location>
        <begin position="156"/>
        <end position="165"/>
    </location>
</feature>
<proteinExistence type="predicted"/>
<evidence type="ECO:0000256" key="1">
    <source>
        <dbReference type="SAM" id="MobiDB-lite"/>
    </source>
</evidence>
<name>X6NPN7_RETFI</name>